<dbReference type="Pfam" id="PF02586">
    <property type="entry name" value="SRAP"/>
    <property type="match status" value="1"/>
</dbReference>
<proteinExistence type="inferred from homology"/>
<keyword evidence="3" id="KW-0227">DNA damage</keyword>
<keyword evidence="5" id="KW-0190">Covalent protein-DNA linkage</keyword>
<dbReference type="InterPro" id="IPR036590">
    <property type="entry name" value="SRAP-like"/>
</dbReference>
<evidence type="ECO:0000256" key="6">
    <source>
        <dbReference type="ARBA" id="ARBA00023125"/>
    </source>
</evidence>
<evidence type="ECO:0000313" key="9">
    <source>
        <dbReference type="EMBL" id="CAG8457538.1"/>
    </source>
</evidence>
<dbReference type="GO" id="GO:0106300">
    <property type="term" value="P:protein-DNA covalent cross-linking repair"/>
    <property type="evidence" value="ECO:0007669"/>
    <property type="project" value="InterPro"/>
</dbReference>
<dbReference type="PANTHER" id="PTHR13604">
    <property type="entry name" value="DC12-RELATED"/>
    <property type="match status" value="1"/>
</dbReference>
<dbReference type="InterPro" id="IPR003738">
    <property type="entry name" value="SRAP"/>
</dbReference>
<keyword evidence="10" id="KW-1185">Reference proteome</keyword>
<dbReference type="PANTHER" id="PTHR13604:SF0">
    <property type="entry name" value="ABASIC SITE PROCESSING PROTEIN HMCES"/>
    <property type="match status" value="1"/>
</dbReference>
<dbReference type="Gene3D" id="3.90.1680.10">
    <property type="entry name" value="SOS response associated peptidase-like"/>
    <property type="match status" value="1"/>
</dbReference>
<evidence type="ECO:0000256" key="8">
    <source>
        <dbReference type="SAM" id="MobiDB-lite"/>
    </source>
</evidence>
<protein>
    <submittedName>
        <fullName evidence="9">602_t:CDS:1</fullName>
    </submittedName>
</protein>
<evidence type="ECO:0000256" key="7">
    <source>
        <dbReference type="ARBA" id="ARBA00023239"/>
    </source>
</evidence>
<dbReference type="EMBL" id="CAJVPV010000443">
    <property type="protein sequence ID" value="CAG8457538.1"/>
    <property type="molecule type" value="Genomic_DNA"/>
</dbReference>
<evidence type="ECO:0000256" key="1">
    <source>
        <dbReference type="ARBA" id="ARBA00008136"/>
    </source>
</evidence>
<keyword evidence="4" id="KW-0378">Hydrolase</keyword>
<comment type="caution">
    <text evidence="9">The sequence shown here is derived from an EMBL/GenBank/DDBJ whole genome shotgun (WGS) entry which is preliminary data.</text>
</comment>
<comment type="similarity">
    <text evidence="1">Belongs to the SOS response-associated peptidase family.</text>
</comment>
<evidence type="ECO:0000256" key="4">
    <source>
        <dbReference type="ARBA" id="ARBA00022801"/>
    </source>
</evidence>
<dbReference type="GO" id="GO:0003697">
    <property type="term" value="F:single-stranded DNA binding"/>
    <property type="evidence" value="ECO:0007669"/>
    <property type="project" value="InterPro"/>
</dbReference>
<gene>
    <name evidence="9" type="ORF">AMORRO_LOCUS1232</name>
</gene>
<reference evidence="9" key="1">
    <citation type="submission" date="2021-06" db="EMBL/GenBank/DDBJ databases">
        <authorList>
            <person name="Kallberg Y."/>
            <person name="Tangrot J."/>
            <person name="Rosling A."/>
        </authorList>
    </citation>
    <scope>NUCLEOTIDE SEQUENCE</scope>
    <source>
        <strain evidence="9">CL551</strain>
    </source>
</reference>
<feature type="region of interest" description="Disordered" evidence="8">
    <location>
        <begin position="293"/>
        <end position="412"/>
    </location>
</feature>
<evidence type="ECO:0000256" key="5">
    <source>
        <dbReference type="ARBA" id="ARBA00023124"/>
    </source>
</evidence>
<dbReference type="SUPFAM" id="SSF143081">
    <property type="entry name" value="BB1717-like"/>
    <property type="match status" value="1"/>
</dbReference>
<evidence type="ECO:0000256" key="2">
    <source>
        <dbReference type="ARBA" id="ARBA00022670"/>
    </source>
</evidence>
<dbReference type="GO" id="GO:0006508">
    <property type="term" value="P:proteolysis"/>
    <property type="evidence" value="ECO:0007669"/>
    <property type="project" value="UniProtKB-KW"/>
</dbReference>
<sequence length="412" mass="47049">DPEEILQSLERGNFKCADWLDKGKYRPSYNVAPNSYQPVIRIEQGSKQTVIHTMRWGLVPFWSKSVSNTMKTANCRDDSLTGGKPMFNSMKNSKRCIVIAQGFFEWLHKGKQKIPHFVKRKDGELLFFAGLYDSVRIEGQEDPLYTYTIITTTPSNFISLLHNRMPVIFERGSDAVARWLNPDMKWNPELASLLKPYEGELTCYRVPQEVGKVGNDSPSFIVPISTNDPSISTRETEKIKKEDKGNTLISKFLQANIKEEQDEEKSMSEFLRYNVKDEQDDKKLVKSEIDSMIPMKRSREDTDNECKPSLQKLEDLVKEEKLSSDETIPKKKMRQEKELRSSPKKSSKPKRESSVVTKAKPRPKSKSLRSPTKKESTSDTPAKSTTQAKKKKGKDKAVGSAKITSFFGKSEK</sequence>
<dbReference type="GO" id="GO:0008233">
    <property type="term" value="F:peptidase activity"/>
    <property type="evidence" value="ECO:0007669"/>
    <property type="project" value="UniProtKB-KW"/>
</dbReference>
<name>A0A9N8VJA3_9GLOM</name>
<dbReference type="GO" id="GO:0016829">
    <property type="term" value="F:lyase activity"/>
    <property type="evidence" value="ECO:0007669"/>
    <property type="project" value="UniProtKB-KW"/>
</dbReference>
<feature type="non-terminal residue" evidence="9">
    <location>
        <position position="412"/>
    </location>
</feature>
<keyword evidence="7" id="KW-0456">Lyase</keyword>
<dbReference type="Proteomes" id="UP000789342">
    <property type="component" value="Unassembled WGS sequence"/>
</dbReference>
<evidence type="ECO:0000313" key="10">
    <source>
        <dbReference type="Proteomes" id="UP000789342"/>
    </source>
</evidence>
<keyword evidence="6" id="KW-0238">DNA-binding</keyword>
<keyword evidence="2" id="KW-0645">Protease</keyword>
<feature type="compositionally biased region" description="Basic and acidic residues" evidence="8">
    <location>
        <begin position="297"/>
        <end position="341"/>
    </location>
</feature>
<evidence type="ECO:0000256" key="3">
    <source>
        <dbReference type="ARBA" id="ARBA00022763"/>
    </source>
</evidence>
<accession>A0A9N8VJA3</accession>
<organism evidence="9 10">
    <name type="scientific">Acaulospora morrowiae</name>
    <dbReference type="NCBI Taxonomy" id="94023"/>
    <lineage>
        <taxon>Eukaryota</taxon>
        <taxon>Fungi</taxon>
        <taxon>Fungi incertae sedis</taxon>
        <taxon>Mucoromycota</taxon>
        <taxon>Glomeromycotina</taxon>
        <taxon>Glomeromycetes</taxon>
        <taxon>Diversisporales</taxon>
        <taxon>Acaulosporaceae</taxon>
        <taxon>Acaulospora</taxon>
    </lineage>
</organism>
<dbReference type="OrthoDB" id="2111841at2759"/>
<dbReference type="AlphaFoldDB" id="A0A9N8VJA3"/>